<dbReference type="GO" id="GO:0016740">
    <property type="term" value="F:transferase activity"/>
    <property type="evidence" value="ECO:0007669"/>
    <property type="project" value="UniProtKB-KW"/>
</dbReference>
<evidence type="ECO:0000256" key="2">
    <source>
        <dbReference type="ARBA" id="ARBA00022763"/>
    </source>
</evidence>
<protein>
    <submittedName>
        <fullName evidence="4">DNA repair nucleotidyltransferase</fullName>
    </submittedName>
</protein>
<dbReference type="PANTHER" id="PTHR35369">
    <property type="entry name" value="BLR3025 PROTEIN-RELATED"/>
    <property type="match status" value="1"/>
</dbReference>
<dbReference type="SUPFAM" id="SSF56672">
    <property type="entry name" value="DNA/RNA polymerases"/>
    <property type="match status" value="1"/>
</dbReference>
<dbReference type="InterPro" id="IPR043502">
    <property type="entry name" value="DNA/RNA_pol_sf"/>
</dbReference>
<dbReference type="Gene3D" id="3.40.1170.60">
    <property type="match status" value="1"/>
</dbReference>
<dbReference type="InterPro" id="IPR001126">
    <property type="entry name" value="UmuC"/>
</dbReference>
<dbReference type="EMBL" id="CP007509">
    <property type="protein sequence ID" value="AHY43092.1"/>
    <property type="molecule type" value="Genomic_DNA"/>
</dbReference>
<dbReference type="Pfam" id="PF00817">
    <property type="entry name" value="IMS"/>
    <property type="match status" value="1"/>
</dbReference>
<sequence length="470" mass="53529">MRWACIILPQLALDGVLRAQEVGDAPLAMITGGAQRRFLQAVNAPARQLGLRPGMTLTAAQALVRDFIRVEYDTLEIERSERLLAAWAYRFSSHVSLFYPRTLLLEVESSLALFGPWPRFEARLRQELTDLGFRHRIVVAPNPVAARVLANVHDGLVVDEQGLLETLMPLSLERLGLPRDSARSCQRMGIRTLRQLLALPRSGLAKRFPAEVLLQLDRLLGQQPIALDYFLPPERFEQRLEFNFDVESHQALLFPLRRLCADLAAFLHGRDCGVERFALHMEHRSAADTRLDVGLLSPERESERLFELARGRLERLQLSTATQALRLVAEDLPVFVPERRELFDDRPQRSLVWLQLRERLRARLGEGAVLAVHARDDHRPEHAWRLATEDGSGSHGSADKRPGWLLPQAKQLKENEVRILGGPERIESGWWDADDIRRDYFLIETRTGQLGWAYRAFGEAGPLMLQGWFA</sequence>
<dbReference type="OrthoDB" id="5298951at2"/>
<evidence type="ECO:0000313" key="4">
    <source>
        <dbReference type="EMBL" id="AHY43092.1"/>
    </source>
</evidence>
<evidence type="ECO:0000259" key="3">
    <source>
        <dbReference type="Pfam" id="PF00817"/>
    </source>
</evidence>
<feature type="domain" description="UmuC" evidence="3">
    <location>
        <begin position="24"/>
        <end position="150"/>
    </location>
</feature>
<keyword evidence="2" id="KW-0227">DNA damage</keyword>
<evidence type="ECO:0000256" key="1">
    <source>
        <dbReference type="ARBA" id="ARBA00010945"/>
    </source>
</evidence>
<comment type="similarity">
    <text evidence="1">Belongs to the DNA polymerase type-Y family.</text>
</comment>
<dbReference type="PATRIC" id="fig|316.97.peg.2335"/>
<dbReference type="Gene3D" id="3.30.70.270">
    <property type="match status" value="1"/>
</dbReference>
<accession>A0A023WSA7</accession>
<name>A0A023WSA7_STUST</name>
<dbReference type="KEGG" id="pstu:UIB01_11655"/>
<gene>
    <name evidence="4" type="ORF">UIB01_11655</name>
</gene>
<proteinExistence type="inferred from homology"/>
<dbReference type="PANTHER" id="PTHR35369:SF2">
    <property type="entry name" value="BLR3025 PROTEIN"/>
    <property type="match status" value="1"/>
</dbReference>
<dbReference type="CDD" id="cd03468">
    <property type="entry name" value="PolY_like"/>
    <property type="match status" value="1"/>
</dbReference>
<reference evidence="4 5" key="1">
    <citation type="submission" date="2014-03" db="EMBL/GenBank/DDBJ databases">
        <title>Complete genome sequence of Pseudomonas stutzeri 19SMN4.</title>
        <authorList>
            <person name="Brunet-Galmes I."/>
            <person name="Nogales B."/>
            <person name="Busquets A."/>
            <person name="Pena A."/>
            <person name="Gomila M."/>
            <person name="Garcia-Valdes E."/>
            <person name="Lalucat J."/>
            <person name="Bennasar A."/>
            <person name="Bosch R."/>
        </authorList>
    </citation>
    <scope>NUCLEOTIDE SEQUENCE [LARGE SCALE GENOMIC DNA]</scope>
    <source>
        <strain evidence="4 5">19SMN4</strain>
    </source>
</reference>
<evidence type="ECO:0000313" key="5">
    <source>
        <dbReference type="Proteomes" id="UP000025238"/>
    </source>
</evidence>
<keyword evidence="4" id="KW-0808">Transferase</keyword>
<dbReference type="Proteomes" id="UP000025238">
    <property type="component" value="Chromosome"/>
</dbReference>
<organism evidence="4 5">
    <name type="scientific">Stutzerimonas stutzeri</name>
    <name type="common">Pseudomonas stutzeri</name>
    <dbReference type="NCBI Taxonomy" id="316"/>
    <lineage>
        <taxon>Bacteria</taxon>
        <taxon>Pseudomonadati</taxon>
        <taxon>Pseudomonadota</taxon>
        <taxon>Gammaproteobacteria</taxon>
        <taxon>Pseudomonadales</taxon>
        <taxon>Pseudomonadaceae</taxon>
        <taxon>Stutzerimonas</taxon>
    </lineage>
</organism>
<dbReference type="InterPro" id="IPR043128">
    <property type="entry name" value="Rev_trsase/Diguanyl_cyclase"/>
</dbReference>
<dbReference type="InterPro" id="IPR050356">
    <property type="entry name" value="SulA_CellDiv_inhibitor"/>
</dbReference>
<dbReference type="AlphaFoldDB" id="A0A023WSA7"/>
<dbReference type="GO" id="GO:0006281">
    <property type="term" value="P:DNA repair"/>
    <property type="evidence" value="ECO:0007669"/>
    <property type="project" value="InterPro"/>
</dbReference>